<dbReference type="AlphaFoldDB" id="A0A4Z0A4T0"/>
<feature type="compositionally biased region" description="Polar residues" evidence="1">
    <location>
        <begin position="1"/>
        <end position="26"/>
    </location>
</feature>
<feature type="compositionally biased region" description="Low complexity" evidence="1">
    <location>
        <begin position="312"/>
        <end position="328"/>
    </location>
</feature>
<evidence type="ECO:0000256" key="1">
    <source>
        <dbReference type="SAM" id="MobiDB-lite"/>
    </source>
</evidence>
<feature type="region of interest" description="Disordered" evidence="1">
    <location>
        <begin position="1"/>
        <end position="28"/>
    </location>
</feature>
<reference evidence="2 3" key="1">
    <citation type="submission" date="2019-02" db="EMBL/GenBank/DDBJ databases">
        <title>Genome sequencing of the rare red list fungi Hericium alpestre (H. flagellum).</title>
        <authorList>
            <person name="Buettner E."/>
            <person name="Kellner H."/>
        </authorList>
    </citation>
    <scope>NUCLEOTIDE SEQUENCE [LARGE SCALE GENOMIC DNA]</scope>
    <source>
        <strain evidence="2 3">DSM 108284</strain>
    </source>
</reference>
<dbReference type="Proteomes" id="UP000298061">
    <property type="component" value="Unassembled WGS sequence"/>
</dbReference>
<organism evidence="2 3">
    <name type="scientific">Hericium alpestre</name>
    <dbReference type="NCBI Taxonomy" id="135208"/>
    <lineage>
        <taxon>Eukaryota</taxon>
        <taxon>Fungi</taxon>
        <taxon>Dikarya</taxon>
        <taxon>Basidiomycota</taxon>
        <taxon>Agaricomycotina</taxon>
        <taxon>Agaricomycetes</taxon>
        <taxon>Russulales</taxon>
        <taxon>Hericiaceae</taxon>
        <taxon>Hericium</taxon>
    </lineage>
</organism>
<sequence>MSNSPSNTPHENPTTPTKWSPSQTPQIPMPAQQIVNSEITALELFDLFLGSDNLMEHVKWHEEGRVERLVLKSGNEDSEEEEPSEEAILQIIRKISADEAFWMDPNGGWTGKFGDLQQSKASCQVVTPAPLQLNHWQKVLDTVSRLMQDHRTKQAEIWNSLITQSQGLRIRHSVFDAVDYDTYKACTEALAKKDKGLLMANWACGTTKAQNELNSLIWHNNEDNHRTTHYFGNLIPIFYHDRTRLLPNNPQYSEKLRGAVVKVGISITHEFMSGKSVNDFYADIRYIIILKKPPTPSKAPLKRSVDFPDLTASGRPSEASSSSKRARA</sequence>
<keyword evidence="3" id="KW-1185">Reference proteome</keyword>
<protein>
    <submittedName>
        <fullName evidence="2">Uncharacterized protein</fullName>
    </submittedName>
</protein>
<accession>A0A4Z0A4T0</accession>
<evidence type="ECO:0000313" key="2">
    <source>
        <dbReference type="EMBL" id="TFY81333.1"/>
    </source>
</evidence>
<gene>
    <name evidence="2" type="ORF">EWM64_g2682</name>
</gene>
<proteinExistence type="predicted"/>
<dbReference type="EMBL" id="SFCI01000223">
    <property type="protein sequence ID" value="TFY81333.1"/>
    <property type="molecule type" value="Genomic_DNA"/>
</dbReference>
<name>A0A4Z0A4T0_9AGAM</name>
<feature type="region of interest" description="Disordered" evidence="1">
    <location>
        <begin position="294"/>
        <end position="328"/>
    </location>
</feature>
<dbReference type="OrthoDB" id="2804425at2759"/>
<comment type="caution">
    <text evidence="2">The sequence shown here is derived from an EMBL/GenBank/DDBJ whole genome shotgun (WGS) entry which is preliminary data.</text>
</comment>
<evidence type="ECO:0000313" key="3">
    <source>
        <dbReference type="Proteomes" id="UP000298061"/>
    </source>
</evidence>